<dbReference type="OMA" id="FITHIDY"/>
<proteinExistence type="predicted"/>
<evidence type="ECO:0000313" key="2">
    <source>
        <dbReference type="EMBL" id="ELP85599.1"/>
    </source>
</evidence>
<feature type="compositionally biased region" description="Low complexity" evidence="1">
    <location>
        <begin position="192"/>
        <end position="204"/>
    </location>
</feature>
<evidence type="ECO:0000313" key="3">
    <source>
        <dbReference type="Proteomes" id="UP000014680"/>
    </source>
</evidence>
<dbReference type="EMBL" id="KB207048">
    <property type="protein sequence ID" value="ELP85599.1"/>
    <property type="molecule type" value="Genomic_DNA"/>
</dbReference>
<dbReference type="KEGG" id="eiv:EIN_408680"/>
<organism evidence="2 3">
    <name type="scientific">Entamoeba invadens IP1</name>
    <dbReference type="NCBI Taxonomy" id="370355"/>
    <lineage>
        <taxon>Eukaryota</taxon>
        <taxon>Amoebozoa</taxon>
        <taxon>Evosea</taxon>
        <taxon>Archamoebae</taxon>
        <taxon>Mastigamoebida</taxon>
        <taxon>Entamoebidae</taxon>
        <taxon>Entamoeba</taxon>
    </lineage>
</organism>
<reference evidence="2 3" key="1">
    <citation type="submission" date="2012-10" db="EMBL/GenBank/DDBJ databases">
        <authorList>
            <person name="Zafar N."/>
            <person name="Inman J."/>
            <person name="Hall N."/>
            <person name="Lorenzi H."/>
            <person name="Caler E."/>
        </authorList>
    </citation>
    <scope>NUCLEOTIDE SEQUENCE [LARGE SCALE GENOMIC DNA]</scope>
    <source>
        <strain evidence="2 3">IP1</strain>
    </source>
</reference>
<dbReference type="GeneID" id="14884549"/>
<evidence type="ECO:0008006" key="4">
    <source>
        <dbReference type="Google" id="ProtNLM"/>
    </source>
</evidence>
<keyword evidence="3" id="KW-1185">Reference proteome</keyword>
<name>A0A0A1TWL4_ENTIV</name>
<evidence type="ECO:0000256" key="1">
    <source>
        <dbReference type="SAM" id="MobiDB-lite"/>
    </source>
</evidence>
<accession>A0A0A1TWL4</accession>
<dbReference type="AlphaFoldDB" id="A0A0A1TWL4"/>
<dbReference type="Proteomes" id="UP000014680">
    <property type="component" value="Unassembled WGS sequence"/>
</dbReference>
<dbReference type="VEuPathDB" id="AmoebaDB:EIN_408680"/>
<feature type="compositionally biased region" description="Basic residues" evidence="1">
    <location>
        <begin position="217"/>
        <end position="233"/>
    </location>
</feature>
<sequence>MEQLEGGYIGIIRKNPYTEGESILRVRIGEGYVLSKRKNSNVVIDIESVWVCVADERSALLSGDGQVYVNGVDRKNSTRIFNNDIFTIETFSFQFVLTTTDFVPPKITHADLLLFDLKRCFPTEQWLDNVDLNNIASSLLACCKERPSSIKVAQHFLTNMFSVVDFTELQKCKDAIKPPSPVPQKQRSSSYEKTNSLSSASLSKTSKESNLKDAKKPTKHREKTEKKHHKKTVKSKGIVFKDIFVNQKLKKQKSLPEQFAQTLETLSKASPLIRTTKIPIIPKIPSKVDNNSIGEAKVDDIDISEILAEIKDL</sequence>
<gene>
    <name evidence="2" type="ORF">EIN_408680</name>
</gene>
<dbReference type="OrthoDB" id="29955at2759"/>
<dbReference type="RefSeq" id="XP_004184945.1">
    <property type="nucleotide sequence ID" value="XM_004184897.1"/>
</dbReference>
<feature type="region of interest" description="Disordered" evidence="1">
    <location>
        <begin position="175"/>
        <end position="233"/>
    </location>
</feature>
<feature type="compositionally biased region" description="Basic and acidic residues" evidence="1">
    <location>
        <begin position="205"/>
        <end position="216"/>
    </location>
</feature>
<protein>
    <recommendedName>
        <fullName evidence="4">FHA domain-containing protein</fullName>
    </recommendedName>
</protein>